<dbReference type="GO" id="GO:0016491">
    <property type="term" value="F:oxidoreductase activity"/>
    <property type="evidence" value="ECO:0007669"/>
    <property type="project" value="UniProtKB-KW"/>
</dbReference>
<keyword evidence="6" id="KW-1185">Reference proteome</keyword>
<dbReference type="EMBL" id="PGCI01000948">
    <property type="protein sequence ID" value="PLW10822.1"/>
    <property type="molecule type" value="Genomic_DNA"/>
</dbReference>
<dbReference type="Gene3D" id="3.20.20.100">
    <property type="entry name" value="NADP-dependent oxidoreductase domain"/>
    <property type="match status" value="1"/>
</dbReference>
<accession>A0A2N5SC76</accession>
<organism evidence="3 7">
    <name type="scientific">Puccinia coronata f. sp. avenae</name>
    <dbReference type="NCBI Taxonomy" id="200324"/>
    <lineage>
        <taxon>Eukaryota</taxon>
        <taxon>Fungi</taxon>
        <taxon>Dikarya</taxon>
        <taxon>Basidiomycota</taxon>
        <taxon>Pucciniomycotina</taxon>
        <taxon>Pucciniomycetes</taxon>
        <taxon>Pucciniales</taxon>
        <taxon>Pucciniaceae</taxon>
        <taxon>Puccinia</taxon>
    </lineage>
</organism>
<dbReference type="InterPro" id="IPR036812">
    <property type="entry name" value="NAD(P)_OxRdtase_dom_sf"/>
</dbReference>
<evidence type="ECO:0000259" key="2">
    <source>
        <dbReference type="Pfam" id="PF00248"/>
    </source>
</evidence>
<evidence type="ECO:0000313" key="5">
    <source>
        <dbReference type="EMBL" id="PLW47150.1"/>
    </source>
</evidence>
<dbReference type="CDD" id="cd19077">
    <property type="entry name" value="AKR_AKR8A1-2"/>
    <property type="match status" value="1"/>
</dbReference>
<dbReference type="Proteomes" id="UP000235392">
    <property type="component" value="Unassembled WGS sequence"/>
</dbReference>
<dbReference type="PANTHER" id="PTHR43625">
    <property type="entry name" value="AFLATOXIN B1 ALDEHYDE REDUCTASE"/>
    <property type="match status" value="1"/>
</dbReference>
<dbReference type="Proteomes" id="UP000235388">
    <property type="component" value="Unassembled WGS sequence"/>
</dbReference>
<dbReference type="PANTHER" id="PTHR43625:SF78">
    <property type="entry name" value="PYRIDOXAL REDUCTASE-RELATED"/>
    <property type="match status" value="1"/>
</dbReference>
<feature type="domain" description="NADP-dependent oxidoreductase" evidence="2">
    <location>
        <begin position="23"/>
        <end position="326"/>
    </location>
</feature>
<gene>
    <name evidence="4" type="ORF">PCANC_06530</name>
    <name evidence="5" type="ORF">PCASD_02351</name>
    <name evidence="3" type="ORF">PCASD_22358</name>
</gene>
<dbReference type="GO" id="GO:0005737">
    <property type="term" value="C:cytoplasm"/>
    <property type="evidence" value="ECO:0007669"/>
    <property type="project" value="TreeGrafter"/>
</dbReference>
<evidence type="ECO:0000313" key="6">
    <source>
        <dbReference type="Proteomes" id="UP000235388"/>
    </source>
</evidence>
<evidence type="ECO:0000256" key="1">
    <source>
        <dbReference type="ARBA" id="ARBA00023002"/>
    </source>
</evidence>
<dbReference type="AlphaFoldDB" id="A0A2N5SC76"/>
<evidence type="ECO:0000313" key="7">
    <source>
        <dbReference type="Proteomes" id="UP000235392"/>
    </source>
</evidence>
<dbReference type="Pfam" id="PF00248">
    <property type="entry name" value="Aldo_ket_red"/>
    <property type="match status" value="1"/>
</dbReference>
<sequence>MVIDITSHRQIGHSSVGLFPVCPIGYGLMRLTWAPHQTPDEKAFQTILEFLNGGGEFLDSGEFYGNGPDHLHSNLELLARFFDAYPEWAEEGKCFLSVKGGINLDGGRLNAPDASIEALRKSVDNINQKLGGKKKMDLFQMARVDKRVPIEEVMKTYKIFIKEGKFKHVGLSEVSADTIRRAHAVHPVSAVEIEYSPWLLDIENNGILATCEELRIPIIAYSPLGLGMLTGKIKSPDDLDPDDIRRHFDRFQPENFHHNLKLTDQFVSLAEKKKCTPVQVVLAWLLKQSELIIPIPGSTRAEGVEECFGCLKIDLSDEDVKEIRGFVNKADIRGLRYSKMHQDTLNG</sequence>
<dbReference type="SUPFAM" id="SSF51430">
    <property type="entry name" value="NAD(P)-linked oxidoreductase"/>
    <property type="match status" value="1"/>
</dbReference>
<reference evidence="6 7" key="1">
    <citation type="submission" date="2017-11" db="EMBL/GenBank/DDBJ databases">
        <title>De novo assembly and phasing of dikaryotic genomes from two isolates of Puccinia coronata f. sp. avenae, the causal agent of oat crown rust.</title>
        <authorList>
            <person name="Miller M.E."/>
            <person name="Zhang Y."/>
            <person name="Omidvar V."/>
            <person name="Sperschneider J."/>
            <person name="Schwessinger B."/>
            <person name="Raley C."/>
            <person name="Palmer J.M."/>
            <person name="Garnica D."/>
            <person name="Upadhyaya N."/>
            <person name="Rathjen J."/>
            <person name="Taylor J.M."/>
            <person name="Park R.F."/>
            <person name="Dodds P.N."/>
            <person name="Hirsch C.D."/>
            <person name="Kianian S.F."/>
            <person name="Figueroa M."/>
        </authorList>
    </citation>
    <scope>NUCLEOTIDE SEQUENCE [LARGE SCALE GENOMIC DNA]</scope>
    <source>
        <strain evidence="4">12NC29</strain>
        <strain evidence="3">12SD80</strain>
    </source>
</reference>
<dbReference type="InterPro" id="IPR023210">
    <property type="entry name" value="NADP_OxRdtase_dom"/>
</dbReference>
<dbReference type="EMBL" id="PGCJ01000114">
    <property type="protein sequence ID" value="PLW46961.1"/>
    <property type="molecule type" value="Genomic_DNA"/>
</dbReference>
<dbReference type="InterPro" id="IPR050791">
    <property type="entry name" value="Aldo-Keto_reductase"/>
</dbReference>
<proteinExistence type="predicted"/>
<evidence type="ECO:0000313" key="3">
    <source>
        <dbReference type="EMBL" id="PLW10822.1"/>
    </source>
</evidence>
<protein>
    <recommendedName>
        <fullName evidence="2">NADP-dependent oxidoreductase domain-containing protein</fullName>
    </recommendedName>
</protein>
<dbReference type="EMBL" id="PGCI01000033">
    <property type="protein sequence ID" value="PLW47150.1"/>
    <property type="molecule type" value="Genomic_DNA"/>
</dbReference>
<keyword evidence="1" id="KW-0560">Oxidoreductase</keyword>
<comment type="caution">
    <text evidence="3">The sequence shown here is derived from an EMBL/GenBank/DDBJ whole genome shotgun (WGS) entry which is preliminary data.</text>
</comment>
<evidence type="ECO:0000313" key="4">
    <source>
        <dbReference type="EMBL" id="PLW46961.1"/>
    </source>
</evidence>
<name>A0A2N5SC76_9BASI</name>
<dbReference type="OrthoDB" id="37537at2759"/>
<dbReference type="STRING" id="200324.A0A2N5SC76"/>